<dbReference type="Pfam" id="PF00132">
    <property type="entry name" value="Hexapep"/>
    <property type="match status" value="1"/>
</dbReference>
<comment type="similarity">
    <text evidence="1">Belongs to the transferase hexapeptide repeat family.</text>
</comment>
<dbReference type="RefSeq" id="WP_187046482.1">
    <property type="nucleotide sequence ID" value="NZ_CP146246.1"/>
</dbReference>
<proteinExistence type="inferred from homology"/>
<keyword evidence="6" id="KW-1185">Reference proteome</keyword>
<keyword evidence="5" id="KW-0012">Acyltransferase</keyword>
<dbReference type="InterPro" id="IPR001451">
    <property type="entry name" value="Hexapep"/>
</dbReference>
<gene>
    <name evidence="5" type="ORF">ABIC55_002427</name>
</gene>
<keyword evidence="3" id="KW-0677">Repeat</keyword>
<organism evidence="5 6">
    <name type="scientific">Sporosarcina psychrophila</name>
    <name type="common">Bacillus psychrophilus</name>
    <dbReference type="NCBI Taxonomy" id="1476"/>
    <lineage>
        <taxon>Bacteria</taxon>
        <taxon>Bacillati</taxon>
        <taxon>Bacillota</taxon>
        <taxon>Bacilli</taxon>
        <taxon>Bacillales</taxon>
        <taxon>Caryophanaceae</taxon>
        <taxon>Sporosarcina</taxon>
    </lineage>
</organism>
<reference evidence="5 6" key="1">
    <citation type="submission" date="2024-06" db="EMBL/GenBank/DDBJ databases">
        <title>Sorghum-associated microbial communities from plants grown in Nebraska, USA.</title>
        <authorList>
            <person name="Schachtman D."/>
        </authorList>
    </citation>
    <scope>NUCLEOTIDE SEQUENCE [LARGE SCALE GENOMIC DNA]</scope>
    <source>
        <strain evidence="5 6">1288</strain>
    </source>
</reference>
<dbReference type="InterPro" id="IPR051159">
    <property type="entry name" value="Hexapeptide_acetyltransf"/>
</dbReference>
<dbReference type="InterPro" id="IPR018357">
    <property type="entry name" value="Hexapep_transf_CS"/>
</dbReference>
<dbReference type="PANTHER" id="PTHR23416">
    <property type="entry name" value="SIALIC ACID SYNTHASE-RELATED"/>
    <property type="match status" value="1"/>
</dbReference>
<evidence type="ECO:0000259" key="4">
    <source>
        <dbReference type="SMART" id="SM01266"/>
    </source>
</evidence>
<dbReference type="EMBL" id="JBEPME010000003">
    <property type="protein sequence ID" value="MET3657340.1"/>
    <property type="molecule type" value="Genomic_DNA"/>
</dbReference>
<keyword evidence="2 5" id="KW-0808">Transferase</keyword>
<evidence type="ECO:0000256" key="1">
    <source>
        <dbReference type="ARBA" id="ARBA00007274"/>
    </source>
</evidence>
<protein>
    <submittedName>
        <fullName evidence="5">Maltose O-acetyltransferase</fullName>
        <ecNumber evidence="5">2.3.1.79</ecNumber>
    </submittedName>
</protein>
<dbReference type="PROSITE" id="PS00101">
    <property type="entry name" value="HEXAPEP_TRANSFERASES"/>
    <property type="match status" value="1"/>
</dbReference>
<name>A0ABV2K9R0_SPOPS</name>
<dbReference type="Proteomes" id="UP001549104">
    <property type="component" value="Unassembled WGS sequence"/>
</dbReference>
<dbReference type="SUPFAM" id="SSF51161">
    <property type="entry name" value="Trimeric LpxA-like enzymes"/>
    <property type="match status" value="1"/>
</dbReference>
<comment type="caution">
    <text evidence="5">The sequence shown here is derived from an EMBL/GenBank/DDBJ whole genome shotgun (WGS) entry which is preliminary data.</text>
</comment>
<dbReference type="CDD" id="cd03357">
    <property type="entry name" value="LbH_MAT_GAT"/>
    <property type="match status" value="1"/>
</dbReference>
<dbReference type="Pfam" id="PF12464">
    <property type="entry name" value="Mac"/>
    <property type="match status" value="1"/>
</dbReference>
<dbReference type="SMART" id="SM01266">
    <property type="entry name" value="Mac"/>
    <property type="match status" value="1"/>
</dbReference>
<dbReference type="PANTHER" id="PTHR23416:SF23">
    <property type="entry name" value="ACETYLTRANSFERASE C18B11.09C-RELATED"/>
    <property type="match status" value="1"/>
</dbReference>
<dbReference type="InterPro" id="IPR011004">
    <property type="entry name" value="Trimer_LpxA-like_sf"/>
</dbReference>
<dbReference type="EC" id="2.3.1.79" evidence="5"/>
<evidence type="ECO:0000313" key="5">
    <source>
        <dbReference type="EMBL" id="MET3657340.1"/>
    </source>
</evidence>
<feature type="domain" description="Maltose/galactoside acetyltransferase" evidence="4">
    <location>
        <begin position="5"/>
        <end position="59"/>
    </location>
</feature>
<dbReference type="GO" id="GO:0008925">
    <property type="term" value="F:maltose O-acetyltransferase activity"/>
    <property type="evidence" value="ECO:0007669"/>
    <property type="project" value="UniProtKB-EC"/>
</dbReference>
<sequence length="200" mass="22072">MKTEKEKMLAGELYCPSDLELTKERENARRLTRLFNGTMENEHRERTKLLKELFGSTGKELNIEPSLRCDYGSNIHVGDNFYANFDSVFLDVCEIRIGDNCMIAPGVHIYTATHPVNPLERISGVEYGKPVTIGDNVWIGGRAVINPGITIGNNVVIASGAIVTKDVPDNVIVGGNPAKIIKEIDVEGRLLNSADFEKRG</sequence>
<dbReference type="InterPro" id="IPR024688">
    <property type="entry name" value="Mac_dom"/>
</dbReference>
<dbReference type="Gene3D" id="2.160.10.10">
    <property type="entry name" value="Hexapeptide repeat proteins"/>
    <property type="match status" value="1"/>
</dbReference>
<evidence type="ECO:0000313" key="6">
    <source>
        <dbReference type="Proteomes" id="UP001549104"/>
    </source>
</evidence>
<evidence type="ECO:0000256" key="2">
    <source>
        <dbReference type="ARBA" id="ARBA00022679"/>
    </source>
</evidence>
<evidence type="ECO:0000256" key="3">
    <source>
        <dbReference type="ARBA" id="ARBA00022737"/>
    </source>
</evidence>
<accession>A0ABV2K9R0</accession>